<gene>
    <name evidence="4" type="ORF">sscle_15g106410</name>
</gene>
<sequence>MQFTTATLITLLSALGAASPLQPRQLGLCSSAIDTAQCCSVSILGVANLNCVSPHVPPTSVESFREICAAHGQQASCCAVPVAGQAVLCTAASA</sequence>
<dbReference type="EMBL" id="CP017828">
    <property type="protein sequence ID" value="APA15871.1"/>
    <property type="molecule type" value="Genomic_DNA"/>
</dbReference>
<reference evidence="5" key="1">
    <citation type="journal article" date="2017" name="Genome Biol. Evol.">
        <title>The complete genome sequence of the phytopathogenic fungus Sclerotinia sclerotiorum reveals insights into the genome architecture of broad host range pathogens.</title>
        <authorList>
            <person name="Derbyshire M."/>
            <person name="Denton-Giles M."/>
            <person name="Hegedus D."/>
            <person name="Seifbarghy S."/>
            <person name="Rollins J."/>
            <person name="van Kan J."/>
            <person name="Seidl M.F."/>
            <person name="Faino L."/>
            <person name="Mbengue M."/>
            <person name="Navaud O."/>
            <person name="Raffaele S."/>
            <person name="Hammond-Kosack K."/>
            <person name="Heard S."/>
            <person name="Oliver R."/>
        </authorList>
    </citation>
    <scope>NUCLEOTIDE SEQUENCE [LARGE SCALE GENOMIC DNA]</scope>
    <source>
        <strain evidence="5">ATCC 18683 / 1980 / Ss-1</strain>
    </source>
</reference>
<dbReference type="GO" id="GO:0005576">
    <property type="term" value="C:extracellular region"/>
    <property type="evidence" value="ECO:0007669"/>
    <property type="project" value="InterPro"/>
</dbReference>
<proteinExistence type="inferred from homology"/>
<accession>A0A1D9QLS8</accession>
<dbReference type="InterPro" id="IPR036686">
    <property type="entry name" value="Class_II_Hydrophobin_sf"/>
</dbReference>
<dbReference type="AlphaFoldDB" id="A0A1D9QLS8"/>
<dbReference type="Gene3D" id="3.20.120.10">
    <property type="entry name" value="Hydrophobin"/>
    <property type="match status" value="1"/>
</dbReference>
<comment type="similarity">
    <text evidence="1">Belongs to the cerato-ulmin hydrophobin family.</text>
</comment>
<dbReference type="PANTHER" id="PTHR42341">
    <property type="entry name" value="HYDROPHOBIN"/>
    <property type="match status" value="1"/>
</dbReference>
<organism evidence="4 5">
    <name type="scientific">Sclerotinia sclerotiorum (strain ATCC 18683 / 1980 / Ss-1)</name>
    <name type="common">White mold</name>
    <name type="synonym">Whetzelinia sclerotiorum</name>
    <dbReference type="NCBI Taxonomy" id="665079"/>
    <lineage>
        <taxon>Eukaryota</taxon>
        <taxon>Fungi</taxon>
        <taxon>Dikarya</taxon>
        <taxon>Ascomycota</taxon>
        <taxon>Pezizomycotina</taxon>
        <taxon>Leotiomycetes</taxon>
        <taxon>Helotiales</taxon>
        <taxon>Sclerotiniaceae</taxon>
        <taxon>Sclerotinia</taxon>
    </lineage>
</organism>
<dbReference type="InterPro" id="IPR010636">
    <property type="entry name" value="Class_II_hydrophobin"/>
</dbReference>
<dbReference type="OrthoDB" id="4500971at2759"/>
<dbReference type="PANTHER" id="PTHR42341:SF2">
    <property type="entry name" value="HYDROPHOBIN"/>
    <property type="match status" value="1"/>
</dbReference>
<dbReference type="CDD" id="cd23508">
    <property type="entry name" value="hydrophobin_II"/>
    <property type="match status" value="1"/>
</dbReference>
<feature type="signal peptide" evidence="3">
    <location>
        <begin position="1"/>
        <end position="18"/>
    </location>
</feature>
<protein>
    <recommendedName>
        <fullName evidence="6">Hydrophobin</fullName>
    </recommendedName>
</protein>
<dbReference type="Pfam" id="PF06766">
    <property type="entry name" value="Hydrophobin_2"/>
    <property type="match status" value="1"/>
</dbReference>
<evidence type="ECO:0000256" key="2">
    <source>
        <dbReference type="ARBA" id="ARBA00023157"/>
    </source>
</evidence>
<name>A0A1D9QLS8_SCLS1</name>
<evidence type="ECO:0000256" key="1">
    <source>
        <dbReference type="ARBA" id="ARBA00009576"/>
    </source>
</evidence>
<dbReference type="Proteomes" id="UP000177798">
    <property type="component" value="Chromosome 15"/>
</dbReference>
<keyword evidence="3" id="KW-0732">Signal</keyword>
<dbReference type="KEGG" id="ssl:SS1G_09248"/>
<feature type="chain" id="PRO_5010553964" description="Hydrophobin" evidence="3">
    <location>
        <begin position="19"/>
        <end position="94"/>
    </location>
</feature>
<dbReference type="OMA" id="MCCILPI"/>
<dbReference type="VEuPathDB" id="FungiDB:sscle_15g106410"/>
<dbReference type="SUPFAM" id="SSF101751">
    <property type="entry name" value="Hydrophobin II, HfbII"/>
    <property type="match status" value="1"/>
</dbReference>
<evidence type="ECO:0000313" key="5">
    <source>
        <dbReference type="Proteomes" id="UP000177798"/>
    </source>
</evidence>
<evidence type="ECO:0000256" key="3">
    <source>
        <dbReference type="SAM" id="SignalP"/>
    </source>
</evidence>
<evidence type="ECO:0008006" key="6">
    <source>
        <dbReference type="Google" id="ProtNLM"/>
    </source>
</evidence>
<keyword evidence="2" id="KW-1015">Disulfide bond</keyword>
<evidence type="ECO:0000313" key="4">
    <source>
        <dbReference type="EMBL" id="APA15871.1"/>
    </source>
</evidence>
<dbReference type="RefSeq" id="XP_001589527.1">
    <property type="nucleotide sequence ID" value="XM_001589477.1"/>
</dbReference>